<dbReference type="Proteomes" id="UP000008630">
    <property type="component" value="Chromosome"/>
</dbReference>
<evidence type="ECO:0000259" key="10">
    <source>
        <dbReference type="Pfam" id="PF02884"/>
    </source>
</evidence>
<dbReference type="GO" id="GO:0005975">
    <property type="term" value="P:carbohydrate metabolic process"/>
    <property type="evidence" value="ECO:0007669"/>
    <property type="project" value="InterPro"/>
</dbReference>
<evidence type="ECO:0000256" key="6">
    <source>
        <dbReference type="ARBA" id="ARBA00023239"/>
    </source>
</evidence>
<evidence type="ECO:0000256" key="7">
    <source>
        <dbReference type="PIRSR" id="PIRSR638970-1"/>
    </source>
</evidence>
<evidence type="ECO:0000313" key="13">
    <source>
        <dbReference type="Proteomes" id="UP000008630"/>
    </source>
</evidence>
<dbReference type="SUPFAM" id="SSF49863">
    <property type="entry name" value="Hyaluronate lyase-like, C-terminal domain"/>
    <property type="match status" value="1"/>
</dbReference>
<protein>
    <submittedName>
        <fullName evidence="12">Chondroitin AC lyase</fullName>
        <ecNumber evidence="12">4.2.2.5</ecNumber>
    </submittedName>
</protein>
<feature type="chain" id="PRO_5003209470" evidence="8">
    <location>
        <begin position="24"/>
        <end position="678"/>
    </location>
</feature>
<evidence type="ECO:0000259" key="9">
    <source>
        <dbReference type="Pfam" id="PF02278"/>
    </source>
</evidence>
<dbReference type="PANTHER" id="PTHR38481">
    <property type="entry name" value="HYALURONATE LYASE"/>
    <property type="match status" value="1"/>
</dbReference>
<dbReference type="eggNOG" id="COG5492">
    <property type="taxonomic scope" value="Bacteria"/>
</dbReference>
<dbReference type="InterPro" id="IPR008929">
    <property type="entry name" value="Chondroitin_lyas"/>
</dbReference>
<proteinExistence type="inferred from homology"/>
<feature type="domain" description="Polysaccharide lyase family 8 central" evidence="9">
    <location>
        <begin position="331"/>
        <end position="524"/>
    </location>
</feature>
<dbReference type="KEGG" id="bhl:Bache_0581"/>
<comment type="similarity">
    <text evidence="2">Belongs to the polysaccharide lyase 8 family.</text>
</comment>
<dbReference type="Gene3D" id="2.60.220.10">
    <property type="entry name" value="Polysaccharide lyase family 8-like, C-terminal"/>
    <property type="match status" value="1"/>
</dbReference>
<dbReference type="GO" id="GO:0005576">
    <property type="term" value="C:extracellular region"/>
    <property type="evidence" value="ECO:0007669"/>
    <property type="project" value="InterPro"/>
</dbReference>
<dbReference type="Gene3D" id="2.70.98.10">
    <property type="match status" value="1"/>
</dbReference>
<dbReference type="InterPro" id="IPR038970">
    <property type="entry name" value="Lyase_8"/>
</dbReference>
<evidence type="ECO:0000256" key="3">
    <source>
        <dbReference type="ARBA" id="ARBA00011245"/>
    </source>
</evidence>
<dbReference type="SUPFAM" id="SSF74650">
    <property type="entry name" value="Galactose mutarotase-like"/>
    <property type="match status" value="1"/>
</dbReference>
<evidence type="ECO:0000256" key="2">
    <source>
        <dbReference type="ARBA" id="ARBA00006699"/>
    </source>
</evidence>
<evidence type="ECO:0000256" key="4">
    <source>
        <dbReference type="ARBA" id="ARBA00022729"/>
    </source>
</evidence>
<reference evidence="12 13" key="2">
    <citation type="journal article" date="2011" name="Stand. Genomic Sci.">
        <title>Complete genome sequence of Bacteroides helcogenes type strain (P 36-108).</title>
        <authorList>
            <person name="Pati A."/>
            <person name="Gronow S."/>
            <person name="Zeytun A."/>
            <person name="Lapidus A."/>
            <person name="Nolan M."/>
            <person name="Hammon N."/>
            <person name="Deshpande S."/>
            <person name="Cheng J.F."/>
            <person name="Tapia R."/>
            <person name="Han C."/>
            <person name="Goodwin L."/>
            <person name="Pitluck S."/>
            <person name="Liolios K."/>
            <person name="Pagani I."/>
            <person name="Ivanova N."/>
            <person name="Mavromatis K."/>
            <person name="Chen A."/>
            <person name="Palaniappan K."/>
            <person name="Land M."/>
            <person name="Hauser L."/>
            <person name="Chang Y.J."/>
            <person name="Jeffries C.D."/>
            <person name="Detter J.C."/>
            <person name="Brambilla E."/>
            <person name="Rohde M."/>
            <person name="Goker M."/>
            <person name="Woyke T."/>
            <person name="Bristow J."/>
            <person name="Eisen J.A."/>
            <person name="Markowitz V."/>
            <person name="Hugenholtz P."/>
            <person name="Kyrpides N.C."/>
            <person name="Klenk H.P."/>
            <person name="Lucas S."/>
        </authorList>
    </citation>
    <scope>NUCLEOTIDE SEQUENCE [LARGE SCALE GENOMIC DNA]</scope>
    <source>
        <strain evidence="13">ATCC 35417 / DSM 20613 / JCM 6297 / CCUG 15421 / P 36-108</strain>
    </source>
</reference>
<dbReference type="Gene3D" id="1.50.10.100">
    <property type="entry name" value="Chondroitin AC/alginate lyase"/>
    <property type="match status" value="1"/>
</dbReference>
<feature type="domain" description="Polysaccharide lyase 8 N-terminal alpha-helical" evidence="11">
    <location>
        <begin position="66"/>
        <end position="288"/>
    </location>
</feature>
<dbReference type="InterPro" id="IPR004103">
    <property type="entry name" value="Lyase_8_C"/>
</dbReference>
<comment type="subunit">
    <text evidence="3">Monomer.</text>
</comment>
<dbReference type="InterPro" id="IPR011013">
    <property type="entry name" value="Gal_mutarotase_sf_dom"/>
</dbReference>
<comment type="cofactor">
    <cofactor evidence="1">
        <name>Ca(2+)</name>
        <dbReference type="ChEBI" id="CHEBI:29108"/>
    </cofactor>
</comment>
<keyword evidence="13" id="KW-1185">Reference proteome</keyword>
<dbReference type="GO" id="GO:0030246">
    <property type="term" value="F:carbohydrate binding"/>
    <property type="evidence" value="ECO:0007669"/>
    <property type="project" value="InterPro"/>
</dbReference>
<dbReference type="InterPro" id="IPR003159">
    <property type="entry name" value="Lyase_8_central_dom"/>
</dbReference>
<dbReference type="InterPro" id="IPR012970">
    <property type="entry name" value="Lyase_8_alpha_N"/>
</dbReference>
<evidence type="ECO:0000259" key="11">
    <source>
        <dbReference type="Pfam" id="PF08124"/>
    </source>
</evidence>
<feature type="domain" description="Polysaccharide lyase family 8 C-terminal" evidence="10">
    <location>
        <begin position="578"/>
        <end position="637"/>
    </location>
</feature>
<feature type="active site" evidence="7">
    <location>
        <position position="285"/>
    </location>
</feature>
<dbReference type="InterPro" id="IPR011071">
    <property type="entry name" value="Lyase_8-like_C"/>
</dbReference>
<keyword evidence="6 12" id="KW-0456">Lyase</keyword>
<dbReference type="Pfam" id="PF08124">
    <property type="entry name" value="Lyase_8_N"/>
    <property type="match status" value="1"/>
</dbReference>
<keyword evidence="5" id="KW-0106">Calcium</keyword>
<dbReference type="Pfam" id="PF02884">
    <property type="entry name" value="Lyase_8_C"/>
    <property type="match status" value="1"/>
</dbReference>
<organism evidence="12 13">
    <name type="scientific">Bacteroides helcogenes (strain ATCC 35417 / DSM 20613 / JCM 6297 / CCUG 15421 / P 36-108)</name>
    <dbReference type="NCBI Taxonomy" id="693979"/>
    <lineage>
        <taxon>Bacteria</taxon>
        <taxon>Pseudomonadati</taxon>
        <taxon>Bacteroidota</taxon>
        <taxon>Bacteroidia</taxon>
        <taxon>Bacteroidales</taxon>
        <taxon>Bacteroidaceae</taxon>
        <taxon>Bacteroides</taxon>
    </lineage>
</organism>
<dbReference type="STRING" id="693979.Bache_0581"/>
<evidence type="ECO:0000256" key="8">
    <source>
        <dbReference type="SAM" id="SignalP"/>
    </source>
</evidence>
<dbReference type="HOGENOM" id="CLU_004172_2_1_10"/>
<feature type="active site" evidence="7">
    <location>
        <position position="221"/>
    </location>
</feature>
<reference key="1">
    <citation type="submission" date="2010-11" db="EMBL/GenBank/DDBJ databases">
        <title>The complete genome of Bacteroides helcogenes P 36-108.</title>
        <authorList>
            <consortium name="US DOE Joint Genome Institute (JGI-PGF)"/>
            <person name="Lucas S."/>
            <person name="Copeland A."/>
            <person name="Lapidus A."/>
            <person name="Bruce D."/>
            <person name="Goodwin L."/>
            <person name="Pitluck S."/>
            <person name="Kyrpides N."/>
            <person name="Mavromatis K."/>
            <person name="Ivanova N."/>
            <person name="Zeytun A."/>
            <person name="Brettin T."/>
            <person name="Detter J.C."/>
            <person name="Tapia R."/>
            <person name="Han C."/>
            <person name="Land M."/>
            <person name="Hauser L."/>
            <person name="Markowitz V."/>
            <person name="Cheng J.-F."/>
            <person name="Hugenholtz P."/>
            <person name="Woyke T."/>
            <person name="Wu D."/>
            <person name="Gronow S."/>
            <person name="Wellnitz S."/>
            <person name="Brambilla E."/>
            <person name="Klenk H.-P."/>
            <person name="Eisen J.A."/>
        </authorList>
    </citation>
    <scope>NUCLEOTIDE SEQUENCE</scope>
    <source>
        <strain>P 36-108</strain>
    </source>
</reference>
<dbReference type="EC" id="4.2.2.5" evidence="12"/>
<sequence length="678" mass="76936">MNPSKLIIITAIFILSISAKAHASDFDIIYSRMYETYLAKNPSKTTIDGLIALMTSEGAFVNINYHTTDGSPRKHLQNLITMACAYQHPQNIYHHKKELKVAYLKGLRFWIETDHQAKNWWYRYIPYPKEMSAGVILMSKEIMPDKELFDKTMEYLRWSYKNAAPSHMTGANGADIIMGAFAASILTRNDAQMEEFKEKMTQLLTIQHVEGIQPDYLFGQHCGNGRQLYFTSYGKEFVNSMLSYLEFCKDTKYQSSGTELLQKLFINGVQWIFYSKQYDPNNAGRFISPDQYSSAIKALTERVYKLSKPETGKNIKLALQRIAGENSLEGNRMFWRFDYMVHRRTRYMTSSRMTSTRTVGNEAGNGDGEFNYYAANGVNYLFVTGKEYDRDFFKRFNNRQYPGITAEQDNDPLPVPNWGEGGGNGSIFAGGVSDSIYGACGMILNRRGLEARKSWFYFDNEFICLGVGIRTPGGKAEVFTTVNQCNRDGKVQYMQNGKKFILKEDKAQTNADWIIHGRTGYFNLLPGTEYLIACDTALFSLNISHGIRPQDGTYAYLVHPGLSNASEAMKYAKNIPVKILANTEKVQAVRHETLALTEAVFYQSGELKADNGDILSVDAPCTLLWDENEQKINIANPYCESMNPETVRVTLVRKGSPVTLSFTMPRQEMAGMSVSLRY</sequence>
<dbReference type="SUPFAM" id="SSF48230">
    <property type="entry name" value="Chondroitin AC/alginate lyase"/>
    <property type="match status" value="1"/>
</dbReference>
<dbReference type="GO" id="GO:0030341">
    <property type="term" value="F:chondroitin AC lyase activity"/>
    <property type="evidence" value="ECO:0007669"/>
    <property type="project" value="UniProtKB-EC"/>
</dbReference>
<dbReference type="AlphaFoldDB" id="E6SWK8"/>
<evidence type="ECO:0000313" key="12">
    <source>
        <dbReference type="EMBL" id="ADV42606.1"/>
    </source>
</evidence>
<feature type="signal peptide" evidence="8">
    <location>
        <begin position="1"/>
        <end position="23"/>
    </location>
</feature>
<dbReference type="PANTHER" id="PTHR38481:SF1">
    <property type="entry name" value="HYALURONATE LYASE"/>
    <property type="match status" value="1"/>
</dbReference>
<feature type="active site" evidence="7">
    <location>
        <position position="233"/>
    </location>
</feature>
<dbReference type="PATRIC" id="fig|693979.3.peg.621"/>
<name>E6SWK8_BACT6</name>
<dbReference type="InterPro" id="IPR014718">
    <property type="entry name" value="GH-type_carb-bd"/>
</dbReference>
<evidence type="ECO:0000256" key="5">
    <source>
        <dbReference type="ARBA" id="ARBA00022837"/>
    </source>
</evidence>
<gene>
    <name evidence="12" type="ordered locus">Bache_0581</name>
</gene>
<dbReference type="Pfam" id="PF02278">
    <property type="entry name" value="Lyase_8"/>
    <property type="match status" value="1"/>
</dbReference>
<evidence type="ECO:0000256" key="1">
    <source>
        <dbReference type="ARBA" id="ARBA00001913"/>
    </source>
</evidence>
<dbReference type="EMBL" id="CP002352">
    <property type="protein sequence ID" value="ADV42606.1"/>
    <property type="molecule type" value="Genomic_DNA"/>
</dbReference>
<keyword evidence="4 8" id="KW-0732">Signal</keyword>
<accession>E6SWK8</accession>